<sequence length="179" mass="19281">DPVAIMFTLALVFVAATLAGVIPALKASGGNVNEVLKDESRGSSGMRIGKFSKGIVMAEIALSFGLLVAAGLMIKSVIEAGNVEYNFATEDVFTARFGLVEEDYPEDTHKTRFYDELLARLEGRPGVEAVTLTTDFPGLGSGSWRFAVEGETYDRDQDYPITHVIAAAPSFFETFDVSV</sequence>
<protein>
    <recommendedName>
        <fullName evidence="4">ABC transporter permease</fullName>
    </recommendedName>
</protein>
<dbReference type="AlphaFoldDB" id="A0AAE5C9Z2"/>
<keyword evidence="1" id="KW-1133">Transmembrane helix</keyword>
<feature type="non-terminal residue" evidence="2">
    <location>
        <position position="1"/>
    </location>
</feature>
<feature type="non-terminal residue" evidence="2">
    <location>
        <position position="179"/>
    </location>
</feature>
<dbReference type="EMBL" id="JAACAK010000112">
    <property type="protein sequence ID" value="NIR75991.1"/>
    <property type="molecule type" value="Genomic_DNA"/>
</dbReference>
<keyword evidence="1" id="KW-0472">Membrane</keyword>
<dbReference type="Proteomes" id="UP000702544">
    <property type="component" value="Unassembled WGS sequence"/>
</dbReference>
<evidence type="ECO:0000313" key="2">
    <source>
        <dbReference type="EMBL" id="NIR75991.1"/>
    </source>
</evidence>
<comment type="caution">
    <text evidence="2">The sequence shown here is derived from an EMBL/GenBank/DDBJ whole genome shotgun (WGS) entry which is preliminary data.</text>
</comment>
<accession>A0AAE5C9Z2</accession>
<evidence type="ECO:0008006" key="4">
    <source>
        <dbReference type="Google" id="ProtNLM"/>
    </source>
</evidence>
<reference evidence="2 3" key="1">
    <citation type="submission" date="2020-01" db="EMBL/GenBank/DDBJ databases">
        <title>Genomes assembled from Gulf of Kutch pelagic sediment metagenomes.</title>
        <authorList>
            <person name="Chandrashekar M."/>
            <person name="Mahajan M.S."/>
            <person name="Dave K.J."/>
            <person name="Vatsa P."/>
            <person name="Nathani N.M."/>
        </authorList>
    </citation>
    <scope>NUCLEOTIDE SEQUENCE [LARGE SCALE GENOMIC DNA]</scope>
    <source>
        <strain evidence="2">KS3-K002</strain>
    </source>
</reference>
<gene>
    <name evidence="2" type="ORF">GWO12_12920</name>
</gene>
<evidence type="ECO:0000256" key="1">
    <source>
        <dbReference type="SAM" id="Phobius"/>
    </source>
</evidence>
<feature type="transmembrane region" description="Helical" evidence="1">
    <location>
        <begin position="54"/>
        <end position="74"/>
    </location>
</feature>
<organism evidence="2 3">
    <name type="scientific">Candidatus Kutchimonas denitrificans</name>
    <dbReference type="NCBI Taxonomy" id="3056748"/>
    <lineage>
        <taxon>Bacteria</taxon>
        <taxon>Pseudomonadati</taxon>
        <taxon>Gemmatimonadota</taxon>
        <taxon>Gemmatimonadia</taxon>
        <taxon>Candidatus Palauibacterales</taxon>
        <taxon>Candidatus Palauibacteraceae</taxon>
        <taxon>Candidatus Kutchimonas</taxon>
    </lineage>
</organism>
<evidence type="ECO:0000313" key="3">
    <source>
        <dbReference type="Proteomes" id="UP000702544"/>
    </source>
</evidence>
<proteinExistence type="predicted"/>
<name>A0AAE5C9Z2_9BACT</name>
<keyword evidence="1" id="KW-0812">Transmembrane</keyword>